<protein>
    <submittedName>
        <fullName evidence="9">NR LBD domain-containing protein</fullName>
    </submittedName>
</protein>
<dbReference type="GO" id="GO:0005737">
    <property type="term" value="C:cytoplasm"/>
    <property type="evidence" value="ECO:0007669"/>
    <property type="project" value="UniProtKB-SubCell"/>
</dbReference>
<keyword evidence="5" id="KW-0963">Cytoplasm</keyword>
<evidence type="ECO:0000256" key="1">
    <source>
        <dbReference type="ARBA" id="ARBA00004123"/>
    </source>
</evidence>
<dbReference type="PANTHER" id="PTHR12596:SF2">
    <property type="entry name" value="EXPORTIN-7 ISOFORM X1"/>
    <property type="match status" value="1"/>
</dbReference>
<evidence type="ECO:0000256" key="2">
    <source>
        <dbReference type="ARBA" id="ARBA00004496"/>
    </source>
</evidence>
<reference evidence="9" key="1">
    <citation type="submission" date="2016-06" db="UniProtKB">
        <authorList>
            <consortium name="WormBaseParasite"/>
        </authorList>
    </citation>
    <scope>IDENTIFICATION</scope>
</reference>
<evidence type="ECO:0000256" key="4">
    <source>
        <dbReference type="ARBA" id="ARBA00022448"/>
    </source>
</evidence>
<dbReference type="AlphaFoldDB" id="A0A183DAT5"/>
<dbReference type="InterPro" id="IPR044189">
    <property type="entry name" value="XPO4/7-like"/>
</dbReference>
<dbReference type="GO" id="GO:0005643">
    <property type="term" value="C:nuclear pore"/>
    <property type="evidence" value="ECO:0007669"/>
    <property type="project" value="TreeGrafter"/>
</dbReference>
<evidence type="ECO:0000256" key="3">
    <source>
        <dbReference type="ARBA" id="ARBA00009466"/>
    </source>
</evidence>
<organism evidence="9">
    <name type="scientific">Gongylonema pulchrum</name>
    <dbReference type="NCBI Taxonomy" id="637853"/>
    <lineage>
        <taxon>Eukaryota</taxon>
        <taxon>Metazoa</taxon>
        <taxon>Ecdysozoa</taxon>
        <taxon>Nematoda</taxon>
        <taxon>Chromadorea</taxon>
        <taxon>Rhabditida</taxon>
        <taxon>Spirurina</taxon>
        <taxon>Spiruromorpha</taxon>
        <taxon>Spiruroidea</taxon>
        <taxon>Gongylonematidae</taxon>
        <taxon>Gongylonema</taxon>
    </lineage>
</organism>
<sequence>LCVQVQFNGRIDCFCVLNTSNTFQAVEARESTACLAWLVTIIGAAVQGRAACVGRDDHDLIDGDMICRVLKLMELSDSRLATGTARNLQLETAFLYMLDQFRRIYVSDQIQITSKVYERMEKNLGVGDEASVLSVYVRKMITNLKYWASEEKLISDTLTLLNELSLGYSAARRLIRLPEIQLLLNHHTASLRNNHCTIIVHKRANSFPVIAVAVVFRIRMKDFFLNKFTCALH</sequence>
<keyword evidence="6" id="KW-0653">Protein transport</keyword>
<feature type="domain" description="Exportin-7/Ran-binding protein 17 TPR repeats" evidence="8">
    <location>
        <begin position="22"/>
        <end position="189"/>
    </location>
</feature>
<accession>A0A183DAT5</accession>
<dbReference type="PANTHER" id="PTHR12596">
    <property type="entry name" value="EXPORTIN 4,7-RELATED"/>
    <property type="match status" value="1"/>
</dbReference>
<evidence type="ECO:0000256" key="7">
    <source>
        <dbReference type="ARBA" id="ARBA00023242"/>
    </source>
</evidence>
<comment type="similarity">
    <text evidence="3">Belongs to the exportin family.</text>
</comment>
<evidence type="ECO:0000313" key="9">
    <source>
        <dbReference type="WBParaSite" id="GPUH_0000583401-mRNA-1"/>
    </source>
</evidence>
<dbReference type="GO" id="GO:0006611">
    <property type="term" value="P:protein export from nucleus"/>
    <property type="evidence" value="ECO:0007669"/>
    <property type="project" value="TreeGrafter"/>
</dbReference>
<evidence type="ECO:0000256" key="5">
    <source>
        <dbReference type="ARBA" id="ARBA00022490"/>
    </source>
</evidence>
<evidence type="ECO:0000259" key="8">
    <source>
        <dbReference type="Pfam" id="PF25795"/>
    </source>
</evidence>
<name>A0A183DAT5_9BILA</name>
<dbReference type="GO" id="GO:0005049">
    <property type="term" value="F:nuclear export signal receptor activity"/>
    <property type="evidence" value="ECO:0007669"/>
    <property type="project" value="InterPro"/>
</dbReference>
<dbReference type="Pfam" id="PF25795">
    <property type="entry name" value="TPR_XPO7"/>
    <property type="match status" value="1"/>
</dbReference>
<comment type="subcellular location">
    <subcellularLocation>
        <location evidence="2">Cytoplasm</location>
    </subcellularLocation>
    <subcellularLocation>
        <location evidence="1">Nucleus</location>
    </subcellularLocation>
</comment>
<dbReference type="WBParaSite" id="GPUH_0000583401-mRNA-1">
    <property type="protein sequence ID" value="GPUH_0000583401-mRNA-1"/>
    <property type="gene ID" value="GPUH_0000583401"/>
</dbReference>
<keyword evidence="7" id="KW-0539">Nucleus</keyword>
<keyword evidence="4" id="KW-0813">Transport</keyword>
<evidence type="ECO:0000256" key="6">
    <source>
        <dbReference type="ARBA" id="ARBA00022927"/>
    </source>
</evidence>
<proteinExistence type="inferred from homology"/>
<dbReference type="InterPro" id="IPR057947">
    <property type="entry name" value="TPR_XPO7/RBP17"/>
</dbReference>